<evidence type="ECO:0000313" key="2">
    <source>
        <dbReference type="Proteomes" id="UP000029067"/>
    </source>
</evidence>
<dbReference type="AlphaFoldDB" id="A0A087AZM1"/>
<dbReference type="EMBL" id="JGYV01000005">
    <property type="protein sequence ID" value="KFI64221.1"/>
    <property type="molecule type" value="Genomic_DNA"/>
</dbReference>
<comment type="caution">
    <text evidence="1">The sequence shown here is derived from an EMBL/GenBank/DDBJ whole genome shotgun (WGS) entry which is preliminary data.</text>
</comment>
<sequence length="274" mass="30546">MSSEVVSPLRDDLIRILSFVQIANDHQCCPQVADIEYIFSHREPIATRLRDFDFGPRSRELMDVVFSSSHLSSSTDSATDYLSGAGLIEIEDGKIQITSFGRALVEDANHVEDDSDVAVTFKKDDPYAYQKLWQTLSAPNMLYLIDPYFKADYLGFIITTSIQRILVANSVHGNGRKELISLELALGGLEAQGRDMVEVRSTDAANLHDRYVIGKDGATYMIGRSINGIGRSTTIFLPLPLLASKAIKDEMEQLWNQGRPVCPKKPTEIETLDE</sequence>
<dbReference type="eggNOG" id="ENOG50341UJ">
    <property type="taxonomic scope" value="Bacteria"/>
</dbReference>
<gene>
    <name evidence="1" type="ORF">BCUN_2085</name>
</gene>
<accession>A0A087AZM1</accession>
<organism evidence="1 2">
    <name type="scientific">Bifidobacterium cuniculi</name>
    <dbReference type="NCBI Taxonomy" id="1688"/>
    <lineage>
        <taxon>Bacteria</taxon>
        <taxon>Bacillati</taxon>
        <taxon>Actinomycetota</taxon>
        <taxon>Actinomycetes</taxon>
        <taxon>Bifidobacteriales</taxon>
        <taxon>Bifidobacteriaceae</taxon>
        <taxon>Bifidobacterium</taxon>
    </lineage>
</organism>
<protein>
    <submittedName>
        <fullName evidence="1">Uncharacterized protein</fullName>
    </submittedName>
</protein>
<name>A0A087AZM1_9BIFI</name>
<dbReference type="RefSeq" id="WP_152598084.1">
    <property type="nucleotide sequence ID" value="NZ_JGYV01000005.1"/>
</dbReference>
<evidence type="ECO:0000313" key="1">
    <source>
        <dbReference type="EMBL" id="KFI64221.1"/>
    </source>
</evidence>
<proteinExistence type="predicted"/>
<keyword evidence="2" id="KW-1185">Reference proteome</keyword>
<dbReference type="Proteomes" id="UP000029067">
    <property type="component" value="Unassembled WGS sequence"/>
</dbReference>
<reference evidence="1 2" key="1">
    <citation type="submission" date="2014-03" db="EMBL/GenBank/DDBJ databases">
        <title>Genomics of Bifidobacteria.</title>
        <authorList>
            <person name="Ventura M."/>
            <person name="Milani C."/>
            <person name="Lugli G.A."/>
        </authorList>
    </citation>
    <scope>NUCLEOTIDE SEQUENCE [LARGE SCALE GENOMIC DNA]</scope>
    <source>
        <strain evidence="1 2">LMG 10738</strain>
    </source>
</reference>
<dbReference type="OrthoDB" id="4761415at2"/>